<gene>
    <name evidence="1" type="ORF">DD235_10025</name>
</gene>
<reference evidence="2" key="1">
    <citation type="submission" date="2018-05" db="EMBL/GenBank/DDBJ databases">
        <authorList>
            <person name="Li Y."/>
        </authorList>
    </citation>
    <scope>NUCLEOTIDE SEQUENCE [LARGE SCALE GENOMIC DNA]</scope>
    <source>
        <strain evidence="2">3d-2-2</strain>
    </source>
</reference>
<proteinExistence type="predicted"/>
<dbReference type="AlphaFoldDB" id="A0A2V1K2Z1"/>
<keyword evidence="2" id="KW-1185">Reference proteome</keyword>
<organism evidence="1 2">
    <name type="scientific">Corticimicrobacter populi</name>
    <dbReference type="NCBI Taxonomy" id="2175229"/>
    <lineage>
        <taxon>Bacteria</taxon>
        <taxon>Pseudomonadati</taxon>
        <taxon>Pseudomonadota</taxon>
        <taxon>Betaproteobacteria</taxon>
        <taxon>Burkholderiales</taxon>
        <taxon>Alcaligenaceae</taxon>
        <taxon>Corticimicrobacter</taxon>
    </lineage>
</organism>
<accession>A0A2V1K2Z1</accession>
<dbReference type="RefSeq" id="WP_109061917.1">
    <property type="nucleotide sequence ID" value="NZ_QETA01000003.1"/>
</dbReference>
<dbReference type="EMBL" id="QETA01000003">
    <property type="protein sequence ID" value="PWF23301.1"/>
    <property type="molecule type" value="Genomic_DNA"/>
</dbReference>
<dbReference type="Proteomes" id="UP000245212">
    <property type="component" value="Unassembled WGS sequence"/>
</dbReference>
<sequence length="109" mass="12357">MNTSPPDAIIVQDIAGEQIRIRVEGKHLLSAMTRLGFMAENGCMVRTTHDQTEKIQILTTLAQMDALFLFGYGWYPSEVMALYREQGLYCGSYKVISWSGPDCYRIDTK</sequence>
<evidence type="ECO:0000313" key="1">
    <source>
        <dbReference type="EMBL" id="PWF23301.1"/>
    </source>
</evidence>
<protein>
    <submittedName>
        <fullName evidence="1">Uncharacterized protein</fullName>
    </submittedName>
</protein>
<comment type="caution">
    <text evidence="1">The sequence shown here is derived from an EMBL/GenBank/DDBJ whole genome shotgun (WGS) entry which is preliminary data.</text>
</comment>
<evidence type="ECO:0000313" key="2">
    <source>
        <dbReference type="Proteomes" id="UP000245212"/>
    </source>
</evidence>
<name>A0A2V1K2Z1_9BURK</name>